<feature type="transmembrane region" description="Helical" evidence="2">
    <location>
        <begin position="557"/>
        <end position="584"/>
    </location>
</feature>
<feature type="domain" description="Protein-glutamine gamma-glutamyltransferase-like C-terminal" evidence="3">
    <location>
        <begin position="646"/>
        <end position="714"/>
    </location>
</feature>
<dbReference type="OrthoDB" id="206550at2157"/>
<protein>
    <recommendedName>
        <fullName evidence="3">Protein-glutamine gamma-glutamyltransferase-like C-terminal domain-containing protein</fullName>
    </recommendedName>
</protein>
<dbReference type="InterPro" id="IPR025403">
    <property type="entry name" value="TgpA-like_C"/>
</dbReference>
<reference evidence="5" key="1">
    <citation type="submission" date="2016-10" db="EMBL/GenBank/DDBJ databases">
        <authorList>
            <person name="Varghese N."/>
            <person name="Submissions S."/>
        </authorList>
    </citation>
    <scope>NUCLEOTIDE SEQUENCE [LARGE SCALE GENOMIC DNA]</scope>
    <source>
        <strain evidence="5">DSM 25055</strain>
    </source>
</reference>
<feature type="region of interest" description="Disordered" evidence="1">
    <location>
        <begin position="613"/>
        <end position="640"/>
    </location>
</feature>
<accession>A0A1H9MXD8</accession>
<feature type="transmembrane region" description="Helical" evidence="2">
    <location>
        <begin position="428"/>
        <end position="445"/>
    </location>
</feature>
<dbReference type="RefSeq" id="WP_090619761.1">
    <property type="nucleotide sequence ID" value="NZ_FOFD01000004.1"/>
</dbReference>
<feature type="transmembrane region" description="Helical" evidence="2">
    <location>
        <begin position="590"/>
        <end position="609"/>
    </location>
</feature>
<organism evidence="4 5">
    <name type="scientific">Natrinema salaciae</name>
    <dbReference type="NCBI Taxonomy" id="1186196"/>
    <lineage>
        <taxon>Archaea</taxon>
        <taxon>Methanobacteriati</taxon>
        <taxon>Methanobacteriota</taxon>
        <taxon>Stenosarchaea group</taxon>
        <taxon>Halobacteria</taxon>
        <taxon>Halobacteriales</taxon>
        <taxon>Natrialbaceae</taxon>
        <taxon>Natrinema</taxon>
    </lineage>
</organism>
<evidence type="ECO:0000256" key="1">
    <source>
        <dbReference type="SAM" id="MobiDB-lite"/>
    </source>
</evidence>
<name>A0A1H9MXD8_9EURY</name>
<dbReference type="EMBL" id="FOFD01000004">
    <property type="protein sequence ID" value="SER28374.1"/>
    <property type="molecule type" value="Genomic_DNA"/>
</dbReference>
<keyword evidence="2" id="KW-0812">Transmembrane</keyword>
<feature type="transmembrane region" description="Helical" evidence="2">
    <location>
        <begin position="451"/>
        <end position="469"/>
    </location>
</feature>
<dbReference type="Proteomes" id="UP000199114">
    <property type="component" value="Unassembled WGS sequence"/>
</dbReference>
<sequence>MSDDTTTTDETADDAAGGADYRQVSFVALAALALVLAAAFAPGMAGDSGSSPGFDVDWDGGDGNGPEFDLDGRDGGDGGSGDAPDIEFDWRQLLEWFTVDRDDTAVTESDPQCRIMLDREPVPGRQVTAMIRYEGEPLTGTPVWFDEQRVGETDENGRVTGEVPYVKELTIRVGAGTDATCRAGTSTSSSTATKHIASTGLTASVASVASVAPTERTASSAALGAATAQADGSANASRTYPIDATVRLDVDGDPYPGERITVEATIRDEPMREATVAVDGTTVGETDADGRAAVTVPDDGTDSFELEVARGDFAGTTTVDVLALEVAFVPDGIAPIPGSGGAVEASINGTPVEDAQVAVDGEPVGTTNEDGRLAIDLPRDPTATVTVSTERQTASVSLVGEYGAAALVLAVVVAGLAALSYRGYGRRGPIAVLGSAAALVAVLVAEAFYGRVGGLVALGVVALLGLWIARSRSDGGWLDGGVRDLPSIRDRLDRLASWLVAVALRWVDRLEALLERGRALAGAVAEWLRSMPRSGRALRERFADWLRTLPGRARARLVGTIAAAQTLPLRAVAAGLGAVVLIAGGAVVDGVRGAALVTAVLAVAAAVVFRSDETATESTEPAGDEGARADEERTAAGRESDDALSFRELWRSFARRVAPGRWRTSTPGEIERRARADGYPSEPVRELTTLFREVEYGGRPRSRDRRERAADAYDAVERARDATSAEADDEREPASETTEGEP</sequence>
<feature type="compositionally biased region" description="Basic and acidic residues" evidence="1">
    <location>
        <begin position="625"/>
        <end position="640"/>
    </location>
</feature>
<feature type="region of interest" description="Disordered" evidence="1">
    <location>
        <begin position="695"/>
        <end position="742"/>
    </location>
</feature>
<feature type="transmembrane region" description="Helical" evidence="2">
    <location>
        <begin position="402"/>
        <end position="421"/>
    </location>
</feature>
<dbReference type="STRING" id="1186196.SAMN04489841_3541"/>
<proteinExistence type="predicted"/>
<feature type="compositionally biased region" description="Basic and acidic residues" evidence="1">
    <location>
        <begin position="704"/>
        <end position="723"/>
    </location>
</feature>
<keyword evidence="2" id="KW-0472">Membrane</keyword>
<dbReference type="Pfam" id="PF13559">
    <property type="entry name" value="DUF4129"/>
    <property type="match status" value="1"/>
</dbReference>
<evidence type="ECO:0000259" key="3">
    <source>
        <dbReference type="Pfam" id="PF13559"/>
    </source>
</evidence>
<evidence type="ECO:0000313" key="4">
    <source>
        <dbReference type="EMBL" id="SER28374.1"/>
    </source>
</evidence>
<feature type="region of interest" description="Disordered" evidence="1">
    <location>
        <begin position="46"/>
        <end position="85"/>
    </location>
</feature>
<gene>
    <name evidence="4" type="ORF">SAMN04489841_3541</name>
</gene>
<evidence type="ECO:0000256" key="2">
    <source>
        <dbReference type="SAM" id="Phobius"/>
    </source>
</evidence>
<keyword evidence="2" id="KW-1133">Transmembrane helix</keyword>
<evidence type="ECO:0000313" key="5">
    <source>
        <dbReference type="Proteomes" id="UP000199114"/>
    </source>
</evidence>
<keyword evidence="5" id="KW-1185">Reference proteome</keyword>
<dbReference type="AlphaFoldDB" id="A0A1H9MXD8"/>
<feature type="transmembrane region" description="Helical" evidence="2">
    <location>
        <begin position="26"/>
        <end position="45"/>
    </location>
</feature>